<dbReference type="RefSeq" id="WP_006249106.1">
    <property type="nucleotide sequence ID" value="NZ_CP011098.1"/>
</dbReference>
<evidence type="ECO:0000259" key="3">
    <source>
        <dbReference type="Pfam" id="PF12706"/>
    </source>
</evidence>
<dbReference type="EMBL" id="UGPL01000006">
    <property type="protein sequence ID" value="STY65765.1"/>
    <property type="molecule type" value="Genomic_DNA"/>
</dbReference>
<evidence type="ECO:0000313" key="10">
    <source>
        <dbReference type="Proteomes" id="UP000315164"/>
    </source>
</evidence>
<dbReference type="Pfam" id="PF12706">
    <property type="entry name" value="Lactamase_B_2"/>
    <property type="match status" value="1"/>
</dbReference>
<feature type="signal peptide" evidence="2">
    <location>
        <begin position="1"/>
        <end position="23"/>
    </location>
</feature>
<dbReference type="KEGG" id="mhay:VK67_10240"/>
<evidence type="ECO:0000313" key="7">
    <source>
        <dbReference type="EMBL" id="TRB75705.1"/>
    </source>
</evidence>
<evidence type="ECO:0000313" key="6">
    <source>
        <dbReference type="EMBL" id="TRB39207.1"/>
    </source>
</evidence>
<keyword evidence="1 7" id="KW-0378">Hydrolase</keyword>
<evidence type="ECO:0000313" key="4">
    <source>
        <dbReference type="EMBL" id="STY60659.1"/>
    </source>
</evidence>
<dbReference type="SUPFAM" id="SSF56281">
    <property type="entry name" value="Metallo-hydrolase/oxidoreductase"/>
    <property type="match status" value="1"/>
</dbReference>
<gene>
    <name evidence="7" type="ORF">FEA53_03345</name>
    <name evidence="6" type="ORF">FEB89_03350</name>
    <name evidence="4" type="ORF">NCTC10638_01865</name>
    <name evidence="5" type="ORF">NCTC9380_01034</name>
</gene>
<keyword evidence="11" id="KW-1185">Reference proteome</keyword>
<accession>A0A249A1A8</accession>
<dbReference type="Proteomes" id="UP000315164">
    <property type="component" value="Unassembled WGS sequence"/>
</dbReference>
<dbReference type="Gene3D" id="3.60.15.10">
    <property type="entry name" value="Ribonuclease Z/Hydroxyacylglutathione hydrolase-like"/>
    <property type="match status" value="1"/>
</dbReference>
<name>A0A249A1A8_MANHA</name>
<dbReference type="EMBL" id="VAJI01000004">
    <property type="protein sequence ID" value="TRB39207.1"/>
    <property type="molecule type" value="Genomic_DNA"/>
</dbReference>
<dbReference type="GeneID" id="67369751"/>
<keyword evidence="2" id="KW-0732">Signal</keyword>
<evidence type="ECO:0000313" key="9">
    <source>
        <dbReference type="Proteomes" id="UP000254802"/>
    </source>
</evidence>
<protein>
    <submittedName>
        <fullName evidence="7">MBL fold metallo-hydrolase</fullName>
    </submittedName>
    <submittedName>
        <fullName evidence="4">Metal-dependent hydrolase</fullName>
    </submittedName>
</protein>
<dbReference type="PANTHER" id="PTHR43546:SF9">
    <property type="entry name" value="L-ASCORBATE-6-PHOSPHATE LACTONASE ULAG-RELATED"/>
    <property type="match status" value="1"/>
</dbReference>
<evidence type="ECO:0000256" key="1">
    <source>
        <dbReference type="ARBA" id="ARBA00022801"/>
    </source>
</evidence>
<dbReference type="Proteomes" id="UP000318394">
    <property type="component" value="Unassembled WGS sequence"/>
</dbReference>
<proteinExistence type="predicted"/>
<dbReference type="PANTHER" id="PTHR43546">
    <property type="entry name" value="UPF0173 METAL-DEPENDENT HYDROLASE MJ1163-RELATED"/>
    <property type="match status" value="1"/>
</dbReference>
<reference evidence="8 9" key="1">
    <citation type="submission" date="2018-06" db="EMBL/GenBank/DDBJ databases">
        <authorList>
            <consortium name="Pathogen Informatics"/>
            <person name="Doyle S."/>
        </authorList>
    </citation>
    <scope>NUCLEOTIDE SEQUENCE [LARGE SCALE GENOMIC DNA]</scope>
    <source>
        <strain evidence="4 9">NCTC10638</strain>
        <strain evidence="5 8">NCTC9380</strain>
    </source>
</reference>
<dbReference type="OrthoDB" id="9805728at2"/>
<reference evidence="10 11" key="2">
    <citation type="journal article" date="2019" name="Vet. Microbiol.">
        <title>Genetic characterization of susceptible and multi-drug resistant Mannheimia haemolytica isolated from high-risk stocker calves prior to and after antimicrobial metaphylaxis.</title>
        <authorList>
            <person name="Snyder E.R."/>
            <person name="Alvarez-Narvaez S."/>
            <person name="Credille B.C."/>
        </authorList>
    </citation>
    <scope>NUCLEOTIDE SEQUENCE [LARGE SCALE GENOMIC DNA]</scope>
    <source>
        <strain evidence="7 10">UGA-R5-128-1</strain>
        <strain evidence="6 11">UGA-R7-163-1</strain>
    </source>
</reference>
<dbReference type="EMBL" id="VAJB01000004">
    <property type="protein sequence ID" value="TRB75705.1"/>
    <property type="molecule type" value="Genomic_DNA"/>
</dbReference>
<dbReference type="AlphaFoldDB" id="A0A249A1A8"/>
<dbReference type="Proteomes" id="UP000254802">
    <property type="component" value="Unassembled WGS sequence"/>
</dbReference>
<dbReference type="InterPro" id="IPR001279">
    <property type="entry name" value="Metallo-B-lactamas"/>
</dbReference>
<dbReference type="InterPro" id="IPR036866">
    <property type="entry name" value="RibonucZ/Hydroxyglut_hydro"/>
</dbReference>
<sequence length="281" mass="31127">MTFVKKTALSLIATALFATSSFAAEQSQYQHIRNATAKIEYAGKTFLVDPYLAEKDRYLPPNAKKRNPTLDMTVSIDEVLNGVDAVIVTHTHHAHWDDVAQQRVPKNLPIFVQNAGDARLIRSQGFTDVRVVGKDTPFEGVTLTRTRGQHGTDAMYANPKIAEMVGDAMDVVMKAEGKPTVYLVGDTIWNHEIEHSFNTYKPDFVVLNAGCAKLPNFEGSPIMCTEDVSKAHKIAPQAKILTVHMDALPQTSISSDQMRDYVQKEGLNRVTVPKNGDVIKF</sequence>
<organism evidence="7 10">
    <name type="scientific">Mannheimia haemolytica</name>
    <name type="common">Pasteurella haemolytica</name>
    <dbReference type="NCBI Taxonomy" id="75985"/>
    <lineage>
        <taxon>Bacteria</taxon>
        <taxon>Pseudomonadati</taxon>
        <taxon>Pseudomonadota</taxon>
        <taxon>Gammaproteobacteria</taxon>
        <taxon>Pasteurellales</taxon>
        <taxon>Pasteurellaceae</taxon>
        <taxon>Mannheimia</taxon>
    </lineage>
</organism>
<evidence type="ECO:0000313" key="5">
    <source>
        <dbReference type="EMBL" id="STY65765.1"/>
    </source>
</evidence>
<evidence type="ECO:0000313" key="11">
    <source>
        <dbReference type="Proteomes" id="UP000318394"/>
    </source>
</evidence>
<dbReference type="STRING" id="75985.WC39_10240"/>
<evidence type="ECO:0000313" key="8">
    <source>
        <dbReference type="Proteomes" id="UP000254031"/>
    </source>
</evidence>
<dbReference type="Proteomes" id="UP000254031">
    <property type="component" value="Unassembled WGS sequence"/>
</dbReference>
<dbReference type="KEGG" id="mhaq:WC39_10240"/>
<feature type="chain" id="PRO_5044570309" evidence="2">
    <location>
        <begin position="24"/>
        <end position="281"/>
    </location>
</feature>
<feature type="domain" description="Metallo-beta-lactamase" evidence="3">
    <location>
        <begin position="46"/>
        <end position="245"/>
    </location>
</feature>
<evidence type="ECO:0000256" key="2">
    <source>
        <dbReference type="SAM" id="SignalP"/>
    </source>
</evidence>
<dbReference type="GO" id="GO:0016787">
    <property type="term" value="F:hydrolase activity"/>
    <property type="evidence" value="ECO:0007669"/>
    <property type="project" value="UniProtKB-KW"/>
</dbReference>
<dbReference type="InterPro" id="IPR050114">
    <property type="entry name" value="UPF0173_UPF0282_UlaG_hydrolase"/>
</dbReference>
<dbReference type="EMBL" id="UGPN01000002">
    <property type="protein sequence ID" value="STY60659.1"/>
    <property type="molecule type" value="Genomic_DNA"/>
</dbReference>